<accession>A0AAP0IB48</accession>
<evidence type="ECO:0000313" key="2">
    <source>
        <dbReference type="EMBL" id="KAK9111812.1"/>
    </source>
</evidence>
<organism evidence="2 3">
    <name type="scientific">Stephania cephalantha</name>
    <dbReference type="NCBI Taxonomy" id="152367"/>
    <lineage>
        <taxon>Eukaryota</taxon>
        <taxon>Viridiplantae</taxon>
        <taxon>Streptophyta</taxon>
        <taxon>Embryophyta</taxon>
        <taxon>Tracheophyta</taxon>
        <taxon>Spermatophyta</taxon>
        <taxon>Magnoliopsida</taxon>
        <taxon>Ranunculales</taxon>
        <taxon>Menispermaceae</taxon>
        <taxon>Menispermoideae</taxon>
        <taxon>Cissampelideae</taxon>
        <taxon>Stephania</taxon>
    </lineage>
</organism>
<protein>
    <submittedName>
        <fullName evidence="2">Uncharacterized protein</fullName>
    </submittedName>
</protein>
<keyword evidence="3" id="KW-1185">Reference proteome</keyword>
<proteinExistence type="predicted"/>
<dbReference type="AlphaFoldDB" id="A0AAP0IB48"/>
<evidence type="ECO:0000313" key="3">
    <source>
        <dbReference type="Proteomes" id="UP001419268"/>
    </source>
</evidence>
<comment type="caution">
    <text evidence="2">The sequence shown here is derived from an EMBL/GenBank/DDBJ whole genome shotgun (WGS) entry which is preliminary data.</text>
</comment>
<name>A0AAP0IB48_9MAGN</name>
<dbReference type="Proteomes" id="UP001419268">
    <property type="component" value="Unassembled WGS sequence"/>
</dbReference>
<sequence length="169" mass="18834">MRVILFPQVRTSSAFSLTNSATCQISIRLSHQINSTCRSHTTPRRHQQLFPPFMPRHVSISNSSTNQCLTCVQDRNQTNSSYLISLGSVLVQSSRFSHEFLHRLLLTCVALSLVHHINTNCSHQSEVATSAGSNSLPNQLLTHVPDSVENAQQPPDAPWRTCDETNTLN</sequence>
<reference evidence="2 3" key="1">
    <citation type="submission" date="2024-01" db="EMBL/GenBank/DDBJ databases">
        <title>Genome assemblies of Stephania.</title>
        <authorList>
            <person name="Yang L."/>
        </authorList>
    </citation>
    <scope>NUCLEOTIDE SEQUENCE [LARGE SCALE GENOMIC DNA]</scope>
    <source>
        <strain evidence="2">JXDWG</strain>
        <tissue evidence="2">Leaf</tissue>
    </source>
</reference>
<dbReference type="EMBL" id="JBBNAG010000008">
    <property type="protein sequence ID" value="KAK9111812.1"/>
    <property type="molecule type" value="Genomic_DNA"/>
</dbReference>
<feature type="region of interest" description="Disordered" evidence="1">
    <location>
        <begin position="148"/>
        <end position="169"/>
    </location>
</feature>
<gene>
    <name evidence="2" type="ORF">Scep_019331</name>
</gene>
<evidence type="ECO:0000256" key="1">
    <source>
        <dbReference type="SAM" id="MobiDB-lite"/>
    </source>
</evidence>